<evidence type="ECO:0000256" key="1">
    <source>
        <dbReference type="SAM" id="MobiDB-lite"/>
    </source>
</evidence>
<dbReference type="InterPro" id="IPR007939">
    <property type="entry name" value="Cu-R_B_prcur"/>
</dbReference>
<dbReference type="RefSeq" id="WP_249027987.1">
    <property type="nucleotide sequence ID" value="NZ_PGFZ01000002.1"/>
</dbReference>
<evidence type="ECO:0000313" key="4">
    <source>
        <dbReference type="Proteomes" id="UP000237423"/>
    </source>
</evidence>
<dbReference type="GO" id="GO:0009279">
    <property type="term" value="C:cell outer membrane"/>
    <property type="evidence" value="ECO:0007669"/>
    <property type="project" value="InterPro"/>
</dbReference>
<evidence type="ECO:0000256" key="2">
    <source>
        <dbReference type="SAM" id="SignalP"/>
    </source>
</evidence>
<proteinExistence type="predicted"/>
<feature type="signal peptide" evidence="2">
    <location>
        <begin position="1"/>
        <end position="19"/>
    </location>
</feature>
<dbReference type="Proteomes" id="UP000237423">
    <property type="component" value="Unassembled WGS sequence"/>
</dbReference>
<dbReference type="Pfam" id="PF05275">
    <property type="entry name" value="CopB"/>
    <property type="match status" value="1"/>
</dbReference>
<name>A0A2S5CP85_9GAMM</name>
<feature type="region of interest" description="Disordered" evidence="1">
    <location>
        <begin position="38"/>
        <end position="84"/>
    </location>
</feature>
<sequence length="351" mass="39215">MKKRLLLLVLLGNVPSAKAEPAMDHQHHNMADMSAEDMEAMEEPKHPAATPKPHQHPVDAEPEPHQHGVDVAPEPHQHGVDAAPEQHQHGVDAVPEQHQHDVGVAAGLHQHTGHTAANDRPPKDARDPDAYSDGYDFGPGIAHSHKEEHPLAALLVDRLEGLGTGSQSLMTYDWQAWYGKTADRVVIRAEGNIDAGQFTEARNEALWGHALTPFWDTQMGIRYDAGAGPERSWATFGLQGFTPYWLYVEATAYIGEQGRVAFRIENEYDLLITQRLILQPRIEANFYSQDDAGRGISSGLSDFESGLRLRYEIRREFAPYIGVEWSTVPTVNHIDSRTDTTRWVAGVHFWF</sequence>
<feature type="compositionally biased region" description="Basic and acidic residues" evidence="1">
    <location>
        <begin position="120"/>
        <end position="129"/>
    </location>
</feature>
<dbReference type="GO" id="GO:0005507">
    <property type="term" value="F:copper ion binding"/>
    <property type="evidence" value="ECO:0007669"/>
    <property type="project" value="InterPro"/>
</dbReference>
<gene>
    <name evidence="3" type="ORF">AADEFJLK_01153</name>
</gene>
<reference evidence="3 4" key="1">
    <citation type="submission" date="2017-11" db="EMBL/GenBank/DDBJ databases">
        <title>Draft Genome Sequence of Methylobacter psychrotolerans Sph1T, an Obligate Methanotroph from Low-Temperature Environments.</title>
        <authorList>
            <person name="Oshkin I.Y."/>
            <person name="Miroshnikov K."/>
            <person name="Belova S.E."/>
            <person name="Korzhenkov A."/>
            <person name="Toshchakov S.V."/>
            <person name="Dedysh S.N."/>
        </authorList>
    </citation>
    <scope>NUCLEOTIDE SEQUENCE [LARGE SCALE GENOMIC DNA]</scope>
    <source>
        <strain evidence="3 4">Sph1</strain>
    </source>
</reference>
<protein>
    <submittedName>
        <fullName evidence="3">Copper resistance protein B</fullName>
    </submittedName>
</protein>
<comment type="caution">
    <text evidence="3">The sequence shown here is derived from an EMBL/GenBank/DDBJ whole genome shotgun (WGS) entry which is preliminary data.</text>
</comment>
<dbReference type="GO" id="GO:0006878">
    <property type="term" value="P:intracellular copper ion homeostasis"/>
    <property type="evidence" value="ECO:0007669"/>
    <property type="project" value="InterPro"/>
</dbReference>
<feature type="compositionally biased region" description="Basic and acidic residues" evidence="1">
    <location>
        <begin position="56"/>
        <end position="84"/>
    </location>
</feature>
<feature type="chain" id="PRO_5015578272" evidence="2">
    <location>
        <begin position="20"/>
        <end position="351"/>
    </location>
</feature>
<accession>A0A2S5CP85</accession>
<keyword evidence="2" id="KW-0732">Signal</keyword>
<organism evidence="3 4">
    <name type="scientific">Methylovulum psychrotolerans</name>
    <dbReference type="NCBI Taxonomy" id="1704499"/>
    <lineage>
        <taxon>Bacteria</taxon>
        <taxon>Pseudomonadati</taxon>
        <taxon>Pseudomonadota</taxon>
        <taxon>Gammaproteobacteria</taxon>
        <taxon>Methylococcales</taxon>
        <taxon>Methylococcaceae</taxon>
        <taxon>Methylovulum</taxon>
    </lineage>
</organism>
<feature type="region of interest" description="Disordered" evidence="1">
    <location>
        <begin position="111"/>
        <end position="132"/>
    </location>
</feature>
<dbReference type="EMBL" id="PGFZ01000002">
    <property type="protein sequence ID" value="POZ52552.1"/>
    <property type="molecule type" value="Genomic_DNA"/>
</dbReference>
<dbReference type="AlphaFoldDB" id="A0A2S5CP85"/>
<evidence type="ECO:0000313" key="3">
    <source>
        <dbReference type="EMBL" id="POZ52552.1"/>
    </source>
</evidence>